<dbReference type="AlphaFoldDB" id="A0A540V9W9"/>
<keyword evidence="2" id="KW-1185">Reference proteome</keyword>
<sequence length="108" mass="11841">MAQLDEVGAPTGAPSPEKYLDPELVRNLQHRLNRIQGHVRGVSRMLDNQESCEDILIQLAAIKAAINQVTVKLLEGHMETCVSECVSAGDVEALDRLKRALALVLKKV</sequence>
<proteinExistence type="predicted"/>
<dbReference type="CDD" id="cd10148">
    <property type="entry name" value="CsoR-like_DUF156"/>
    <property type="match status" value="1"/>
</dbReference>
<gene>
    <name evidence="1" type="ORF">FKZ61_21010</name>
</gene>
<dbReference type="GO" id="GO:0003677">
    <property type="term" value="F:DNA binding"/>
    <property type="evidence" value="ECO:0007669"/>
    <property type="project" value="InterPro"/>
</dbReference>
<dbReference type="InterPro" id="IPR003735">
    <property type="entry name" value="Metal_Tscrpt_repr"/>
</dbReference>
<reference evidence="1 2" key="1">
    <citation type="submission" date="2019-06" db="EMBL/GenBank/DDBJ databases">
        <title>Genome sequence of Litorilinea aerophila BAA-2444.</title>
        <authorList>
            <person name="Maclea K.S."/>
            <person name="Maurais E.G."/>
            <person name="Iannazzi L.C."/>
        </authorList>
    </citation>
    <scope>NUCLEOTIDE SEQUENCE [LARGE SCALE GENOMIC DNA]</scope>
    <source>
        <strain evidence="1 2">ATCC BAA-2444</strain>
    </source>
</reference>
<protein>
    <submittedName>
        <fullName evidence="1">Metal-sensitive transcriptional regulator</fullName>
    </submittedName>
</protein>
<dbReference type="OrthoDB" id="9811244at2"/>
<dbReference type="Pfam" id="PF02583">
    <property type="entry name" value="Trns_repr_metal"/>
    <property type="match status" value="1"/>
</dbReference>
<dbReference type="InParanoid" id="A0A540V9W9"/>
<dbReference type="PANTHER" id="PTHR33677">
    <property type="entry name" value="TRANSCRIPTIONAL REPRESSOR FRMR-RELATED"/>
    <property type="match status" value="1"/>
</dbReference>
<dbReference type="Gene3D" id="1.20.58.1000">
    <property type="entry name" value="Metal-sensitive repressor, helix protomer"/>
    <property type="match status" value="1"/>
</dbReference>
<dbReference type="EMBL" id="VIGC01000038">
    <property type="protein sequence ID" value="TQE93522.1"/>
    <property type="molecule type" value="Genomic_DNA"/>
</dbReference>
<accession>A0A540V9W9</accession>
<dbReference type="GO" id="GO:0045892">
    <property type="term" value="P:negative regulation of DNA-templated transcription"/>
    <property type="evidence" value="ECO:0007669"/>
    <property type="project" value="UniProtKB-ARBA"/>
</dbReference>
<evidence type="ECO:0000313" key="2">
    <source>
        <dbReference type="Proteomes" id="UP000317371"/>
    </source>
</evidence>
<name>A0A540V9W9_9CHLR</name>
<comment type="caution">
    <text evidence="1">The sequence shown here is derived from an EMBL/GenBank/DDBJ whole genome shotgun (WGS) entry which is preliminary data.</text>
</comment>
<dbReference type="GO" id="GO:0046872">
    <property type="term" value="F:metal ion binding"/>
    <property type="evidence" value="ECO:0007669"/>
    <property type="project" value="InterPro"/>
</dbReference>
<dbReference type="InterPro" id="IPR038390">
    <property type="entry name" value="Metal_Tscrpt_repr_sf"/>
</dbReference>
<evidence type="ECO:0000313" key="1">
    <source>
        <dbReference type="EMBL" id="TQE93522.1"/>
    </source>
</evidence>
<organism evidence="1 2">
    <name type="scientific">Litorilinea aerophila</name>
    <dbReference type="NCBI Taxonomy" id="1204385"/>
    <lineage>
        <taxon>Bacteria</taxon>
        <taxon>Bacillati</taxon>
        <taxon>Chloroflexota</taxon>
        <taxon>Caldilineae</taxon>
        <taxon>Caldilineales</taxon>
        <taxon>Caldilineaceae</taxon>
        <taxon>Litorilinea</taxon>
    </lineage>
</organism>
<dbReference type="Proteomes" id="UP000317371">
    <property type="component" value="Unassembled WGS sequence"/>
</dbReference>
<dbReference type="RefSeq" id="WP_141612130.1">
    <property type="nucleotide sequence ID" value="NZ_VIGC02000038.1"/>
</dbReference>